<dbReference type="RefSeq" id="WP_229536547.1">
    <property type="nucleotide sequence ID" value="NZ_JAJHJB010000036.1"/>
</dbReference>
<evidence type="ECO:0000313" key="7">
    <source>
        <dbReference type="Proteomes" id="UP001165492"/>
    </source>
</evidence>
<dbReference type="PANTHER" id="PTHR43585">
    <property type="entry name" value="FUMIPYRROLE BIOSYNTHESIS PROTEIN C"/>
    <property type="match status" value="1"/>
</dbReference>
<dbReference type="Gene3D" id="3.30.470.20">
    <property type="entry name" value="ATP-grasp fold, B domain"/>
    <property type="match status" value="1"/>
</dbReference>
<evidence type="ECO:0000256" key="2">
    <source>
        <dbReference type="ARBA" id="ARBA00022741"/>
    </source>
</evidence>
<keyword evidence="7" id="KW-1185">Reference proteome</keyword>
<keyword evidence="3 4" id="KW-0067">ATP-binding</keyword>
<dbReference type="InterPro" id="IPR011761">
    <property type="entry name" value="ATP-grasp"/>
</dbReference>
<proteinExistence type="predicted"/>
<evidence type="ECO:0000259" key="5">
    <source>
        <dbReference type="PROSITE" id="PS50975"/>
    </source>
</evidence>
<evidence type="ECO:0000313" key="6">
    <source>
        <dbReference type="EMBL" id="MCC5467576.1"/>
    </source>
</evidence>
<evidence type="ECO:0000256" key="1">
    <source>
        <dbReference type="ARBA" id="ARBA00022598"/>
    </source>
</evidence>
<dbReference type="Proteomes" id="UP001165492">
    <property type="component" value="Unassembled WGS sequence"/>
</dbReference>
<gene>
    <name evidence="6" type="ORF">LMF89_19770</name>
</gene>
<dbReference type="SUPFAM" id="SSF56059">
    <property type="entry name" value="Glutathione synthetase ATP-binding domain-like"/>
    <property type="match status" value="1"/>
</dbReference>
<dbReference type="EMBL" id="JAJHJB010000036">
    <property type="protein sequence ID" value="MCC5467576.1"/>
    <property type="molecule type" value="Genomic_DNA"/>
</dbReference>
<sequence>MVILEKPYISDLMLEYLSQHNIPVLANDFARESAKRYQLNLLTDSQMKAEYERNGKIYITSENALDWIYNNLSNHEIIEKISVLKDKFKFRELLRPMYPDFLYKEVTEEELDEINFEKFNPPFILKPSIGFLSLGVYTIYNRQDLEAAILDIKESKMNWKSNFPNSVIGDSKFILEQYIPGTEYAIDAYYNDDGKPVILNIFTHKFASTTDVSDRVYYTSKEIIDTFKHPFELFLTEANQFLQLKNFPMHVEVRVDGNVICPIEFNPMRFAGLSCTDVAYYAYGIRTIEYFLQNKEPAFSEILKGKEGHLYSLILLDKPDKSIPCSVFNYDKLYNSFENVLELRKVNNPNLDIFGFVFTQTQKKNEKELDYILSSDLYEFCDY</sequence>
<keyword evidence="1" id="KW-0436">Ligase</keyword>
<feature type="domain" description="ATP-grasp" evidence="5">
    <location>
        <begin position="87"/>
        <end position="296"/>
    </location>
</feature>
<protein>
    <submittedName>
        <fullName evidence="6">ATP-grasp domain-containing protein</fullName>
    </submittedName>
</protein>
<dbReference type="InterPro" id="IPR052032">
    <property type="entry name" value="ATP-dep_AA_Ligase"/>
</dbReference>
<dbReference type="Pfam" id="PF13535">
    <property type="entry name" value="ATP-grasp_4"/>
    <property type="match status" value="1"/>
</dbReference>
<comment type="caution">
    <text evidence="6">The sequence shown here is derived from an EMBL/GenBank/DDBJ whole genome shotgun (WGS) entry which is preliminary data.</text>
</comment>
<evidence type="ECO:0000256" key="3">
    <source>
        <dbReference type="ARBA" id="ARBA00022840"/>
    </source>
</evidence>
<dbReference type="PANTHER" id="PTHR43585:SF2">
    <property type="entry name" value="ATP-GRASP ENZYME FSQD"/>
    <property type="match status" value="1"/>
</dbReference>
<name>A0ABS8HY96_9FIRM</name>
<evidence type="ECO:0000256" key="4">
    <source>
        <dbReference type="PROSITE-ProRule" id="PRU00409"/>
    </source>
</evidence>
<keyword evidence="2 4" id="KW-0547">Nucleotide-binding</keyword>
<organism evidence="6 7">
    <name type="scientific">Pelosinus baikalensis</name>
    <dbReference type="NCBI Taxonomy" id="2892015"/>
    <lineage>
        <taxon>Bacteria</taxon>
        <taxon>Bacillati</taxon>
        <taxon>Bacillota</taxon>
        <taxon>Negativicutes</taxon>
        <taxon>Selenomonadales</taxon>
        <taxon>Sporomusaceae</taxon>
        <taxon>Pelosinus</taxon>
    </lineage>
</organism>
<reference evidence="6" key="1">
    <citation type="submission" date="2021-11" db="EMBL/GenBank/DDBJ databases">
        <title>Description of a new species Pelosinus isolated from the bottom sediments of Lake Baikal.</title>
        <authorList>
            <person name="Zakharyuk A."/>
        </authorList>
    </citation>
    <scope>NUCLEOTIDE SEQUENCE</scope>
    <source>
        <strain evidence="6">Bkl1</strain>
    </source>
</reference>
<accession>A0ABS8HY96</accession>
<dbReference type="PROSITE" id="PS50975">
    <property type="entry name" value="ATP_GRASP"/>
    <property type="match status" value="1"/>
</dbReference>